<protein>
    <submittedName>
        <fullName evidence="2">Metalloprotease CJM1_0395 family protein</fullName>
    </submittedName>
</protein>
<keyword evidence="2" id="KW-0378">Hydrolase</keyword>
<feature type="compositionally biased region" description="Basic and acidic residues" evidence="1">
    <location>
        <begin position="68"/>
        <end position="85"/>
    </location>
</feature>
<reference evidence="2 3" key="1">
    <citation type="submission" date="2023-12" db="EMBL/GenBank/DDBJ databases">
        <title>Friends and Foes: Symbiotic and Algicidal bacterial influence on Karenia brevis blooms.</title>
        <authorList>
            <person name="Fei C."/>
            <person name="Mohamed A.R."/>
            <person name="Booker A."/>
            <person name="Arshad M."/>
            <person name="Klass S."/>
            <person name="Ahn S."/>
            <person name="Gilbert P.M."/>
            <person name="Heil C.A."/>
            <person name="Martinez J.M."/>
            <person name="Amin S.A."/>
        </authorList>
    </citation>
    <scope>NUCLEOTIDE SEQUENCE [LARGE SCALE GENOMIC DNA]</scope>
    <source>
        <strain evidence="2 3">CE15</strain>
    </source>
</reference>
<dbReference type="GO" id="GO:0008237">
    <property type="term" value="F:metallopeptidase activity"/>
    <property type="evidence" value="ECO:0007669"/>
    <property type="project" value="UniProtKB-KW"/>
</dbReference>
<dbReference type="Proteomes" id="UP001382455">
    <property type="component" value="Unassembled WGS sequence"/>
</dbReference>
<sequence length="277" mass="30722">MNIVTTYPNISLNTANVHTETARRDNQLRELVTPVKQAEAAAANSRLAADQDKTRQPGSSQIENQDALENKSEDITKVSEKKQDQDQQEQQSKQQEQDKQKQLEQVEAQALSQLKQRDREVKAHEQAHAAVGGQYAGSPSYEYERGSDGNNYAVAGEVPIDVSEVPNDPQATIDKMQQVRAAALAPQEPSGADRSIAAEANQKMSEARADLNAELSTFFDKNEESSDTEADDGEAKQTNYDFSERRDSEVNQRAERIAKFYQAATSPFERPNLASYA</sequence>
<feature type="compositionally biased region" description="Basic and acidic residues" evidence="1">
    <location>
        <begin position="95"/>
        <end position="104"/>
    </location>
</feature>
<keyword evidence="2" id="KW-0482">Metalloprotease</keyword>
<gene>
    <name evidence="2" type="ORF">WAE96_13275</name>
</gene>
<dbReference type="InterPro" id="IPR021973">
    <property type="entry name" value="SprA-related"/>
</dbReference>
<keyword evidence="3" id="KW-1185">Reference proteome</keyword>
<feature type="region of interest" description="Disordered" evidence="1">
    <location>
        <begin position="183"/>
        <end position="249"/>
    </location>
</feature>
<feature type="compositionally biased region" description="Low complexity" evidence="1">
    <location>
        <begin position="38"/>
        <end position="48"/>
    </location>
</feature>
<evidence type="ECO:0000256" key="1">
    <source>
        <dbReference type="SAM" id="MobiDB-lite"/>
    </source>
</evidence>
<feature type="region of interest" description="Disordered" evidence="1">
    <location>
        <begin position="37"/>
        <end position="152"/>
    </location>
</feature>
<keyword evidence="2" id="KW-0645">Protease</keyword>
<comment type="caution">
    <text evidence="2">The sequence shown here is derived from an EMBL/GenBank/DDBJ whole genome shotgun (WGS) entry which is preliminary data.</text>
</comment>
<dbReference type="EMBL" id="JBAWKS010000001">
    <property type="protein sequence ID" value="MEI4550635.1"/>
    <property type="molecule type" value="Genomic_DNA"/>
</dbReference>
<evidence type="ECO:0000313" key="3">
    <source>
        <dbReference type="Proteomes" id="UP001382455"/>
    </source>
</evidence>
<feature type="compositionally biased region" description="Basic and acidic residues" evidence="1">
    <location>
        <begin position="115"/>
        <end position="127"/>
    </location>
</feature>
<organism evidence="2 3">
    <name type="scientific">Pseudoalteromonas spongiae</name>
    <dbReference type="NCBI Taxonomy" id="298657"/>
    <lineage>
        <taxon>Bacteria</taxon>
        <taxon>Pseudomonadati</taxon>
        <taxon>Pseudomonadota</taxon>
        <taxon>Gammaproteobacteria</taxon>
        <taxon>Alteromonadales</taxon>
        <taxon>Pseudoalteromonadaceae</taxon>
        <taxon>Pseudoalteromonas</taxon>
    </lineage>
</organism>
<evidence type="ECO:0000313" key="2">
    <source>
        <dbReference type="EMBL" id="MEI4550635.1"/>
    </source>
</evidence>
<dbReference type="Pfam" id="PF12118">
    <property type="entry name" value="SprA-related"/>
    <property type="match status" value="1"/>
</dbReference>
<accession>A0ABU8EUJ6</accession>
<name>A0ABU8EUJ6_9GAMM</name>
<dbReference type="RefSeq" id="WP_336435753.1">
    <property type="nucleotide sequence ID" value="NZ_JBAWKS010000001.1"/>
</dbReference>
<proteinExistence type="predicted"/>